<evidence type="ECO:0000256" key="3">
    <source>
        <dbReference type="ARBA" id="ARBA00022490"/>
    </source>
</evidence>
<keyword evidence="14" id="KW-0131">Cell cycle</keyword>
<dbReference type="AlphaFoldDB" id="A0A135I1E4"/>
<dbReference type="FunFam" id="1.20.120.140:FF:000002">
    <property type="entry name" value="Signal recognition particle receptor FtsY"/>
    <property type="match status" value="1"/>
</dbReference>
<keyword evidence="14" id="KW-0132">Cell division</keyword>
<dbReference type="SMART" id="SM00963">
    <property type="entry name" value="SRP54_N"/>
    <property type="match status" value="1"/>
</dbReference>
<keyword evidence="15" id="KW-1185">Reference proteome</keyword>
<keyword evidence="4 11" id="KW-0547">Nucleotide-binding</keyword>
<keyword evidence="5 11" id="KW-0378">Hydrolase</keyword>
<protein>
    <recommendedName>
        <fullName evidence="11">Signal recognition particle receptor FtsY</fullName>
        <shortName evidence="11">SRP receptor</shortName>
        <ecNumber evidence="11">3.6.5.4</ecNumber>
    </recommendedName>
</protein>
<dbReference type="Proteomes" id="UP000070107">
    <property type="component" value="Unassembled WGS sequence"/>
</dbReference>
<dbReference type="InterPro" id="IPR004390">
    <property type="entry name" value="SR_rcpt_FtsY"/>
</dbReference>
<dbReference type="GO" id="GO:0005737">
    <property type="term" value="C:cytoplasm"/>
    <property type="evidence" value="ECO:0007669"/>
    <property type="project" value="UniProtKB-SubCell"/>
</dbReference>
<dbReference type="InterPro" id="IPR027417">
    <property type="entry name" value="P-loop_NTPase"/>
</dbReference>
<comment type="catalytic activity">
    <reaction evidence="9 11">
        <text>GTP + H2O = GDP + phosphate + H(+)</text>
        <dbReference type="Rhea" id="RHEA:19669"/>
        <dbReference type="ChEBI" id="CHEBI:15377"/>
        <dbReference type="ChEBI" id="CHEBI:15378"/>
        <dbReference type="ChEBI" id="CHEBI:37565"/>
        <dbReference type="ChEBI" id="CHEBI:43474"/>
        <dbReference type="ChEBI" id="CHEBI:58189"/>
        <dbReference type="EC" id="3.6.5.4"/>
    </reaction>
</comment>
<dbReference type="FunFam" id="3.40.50.300:FF:000053">
    <property type="entry name" value="Signal recognition particle receptor FtsY"/>
    <property type="match status" value="1"/>
</dbReference>
<dbReference type="Gene3D" id="1.20.120.140">
    <property type="entry name" value="Signal recognition particle SRP54, nucleotide-binding domain"/>
    <property type="match status" value="1"/>
</dbReference>
<dbReference type="GO" id="GO:0005525">
    <property type="term" value="F:GTP binding"/>
    <property type="evidence" value="ECO:0007669"/>
    <property type="project" value="UniProtKB-UniRule"/>
</dbReference>
<evidence type="ECO:0000256" key="9">
    <source>
        <dbReference type="ARBA" id="ARBA00048027"/>
    </source>
</evidence>
<evidence type="ECO:0000313" key="14">
    <source>
        <dbReference type="EMBL" id="KXF79260.1"/>
    </source>
</evidence>
<dbReference type="SUPFAM" id="SSF47364">
    <property type="entry name" value="Domain of the SRP/SRP receptor G-proteins"/>
    <property type="match status" value="1"/>
</dbReference>
<dbReference type="GO" id="GO:0003924">
    <property type="term" value="F:GTPase activity"/>
    <property type="evidence" value="ECO:0007669"/>
    <property type="project" value="UniProtKB-UniRule"/>
</dbReference>
<dbReference type="GO" id="GO:0006614">
    <property type="term" value="P:SRP-dependent cotranslational protein targeting to membrane"/>
    <property type="evidence" value="ECO:0007669"/>
    <property type="project" value="InterPro"/>
</dbReference>
<comment type="similarity">
    <text evidence="11">Belongs to the GTP-binding SRP family. FtsY subfamily.</text>
</comment>
<reference evidence="14 15" key="1">
    <citation type="submission" date="2015-11" db="EMBL/GenBank/DDBJ databases">
        <title>Draft genome sequence of Paramesorhizobium deserti A-3-E, a strain highly resistant to diverse beta-lactam antibiotics.</title>
        <authorList>
            <person name="Lv R."/>
            <person name="Yang X."/>
            <person name="Fang N."/>
            <person name="Guo J."/>
            <person name="Luo X."/>
            <person name="Peng F."/>
            <person name="Yang R."/>
            <person name="Cui Y."/>
            <person name="Fang C."/>
            <person name="Song Y."/>
        </authorList>
    </citation>
    <scope>NUCLEOTIDE SEQUENCE [LARGE SCALE GENOMIC DNA]</scope>
    <source>
        <strain evidence="14 15">A-3-E</strain>
    </source>
</reference>
<feature type="region of interest" description="Disordered" evidence="12">
    <location>
        <begin position="16"/>
        <end position="193"/>
    </location>
</feature>
<dbReference type="SMART" id="SM00962">
    <property type="entry name" value="SRP54"/>
    <property type="match status" value="1"/>
</dbReference>
<sequence length="496" mass="52929">MALEFIKKIFSFGKKEVEEVPVEGASDTAPEAEAPAPEPAATIEKAEAQPEAPAERAEIPKEPKTEEAAIEPEIEIEEQVGQSAEEDHPQEPMEPVAEVAPPQEEKIAEPKLPELEPEPAERRVAEVEIPIETPPAVEPPVESQPEATPDIVEPEPAPEPVAPKPQPKKVAVGKSVEAREEETAPSAEPEKKATWFERLRKGLSRSSQQLGDSIGGIFTKRKLDEDTLQDLEDVLIQADLGLETAMRITDALASGRYGKDIATDEVRSIMSAEIEKVLAPVAKPLELDLSHKPHVILVVGVNGTGKTTTIGKLAAKLTAGGLKVMLAAGDTFRAAAIEQLHIWGERTGAPVVSSKLGADAAGLAYDAWEKAKEAGSDVLIIDTAGRLQNKAELMDELAKIVRVLGKNDPEAPHTVLQTLDATTGQNALNQVEIFRNVAGVNGLVMTKLDGTARGGILVAISAKHKLPVYFIGVGEQVDDLEPFAAQDFARAIAGVA</sequence>
<feature type="binding site" evidence="11">
    <location>
        <begin position="382"/>
        <end position="386"/>
    </location>
    <ligand>
        <name>GTP</name>
        <dbReference type="ChEBI" id="CHEBI:37565"/>
    </ligand>
</feature>
<evidence type="ECO:0000256" key="4">
    <source>
        <dbReference type="ARBA" id="ARBA00022741"/>
    </source>
</evidence>
<feature type="compositionally biased region" description="Basic and acidic residues" evidence="12">
    <location>
        <begin position="44"/>
        <end position="67"/>
    </location>
</feature>
<evidence type="ECO:0000256" key="6">
    <source>
        <dbReference type="ARBA" id="ARBA00023134"/>
    </source>
</evidence>
<keyword evidence="7 11" id="KW-0472">Membrane</keyword>
<dbReference type="Gene3D" id="3.40.50.300">
    <property type="entry name" value="P-loop containing nucleotide triphosphate hydrolases"/>
    <property type="match status" value="1"/>
</dbReference>
<evidence type="ECO:0000256" key="11">
    <source>
        <dbReference type="HAMAP-Rule" id="MF_00920"/>
    </source>
</evidence>
<dbReference type="EMBL" id="LNTU01000001">
    <property type="protein sequence ID" value="KXF79260.1"/>
    <property type="molecule type" value="Genomic_DNA"/>
</dbReference>
<evidence type="ECO:0000256" key="7">
    <source>
        <dbReference type="ARBA" id="ARBA00023136"/>
    </source>
</evidence>
<dbReference type="InterPro" id="IPR003593">
    <property type="entry name" value="AAA+_ATPase"/>
</dbReference>
<feature type="binding site" evidence="11">
    <location>
        <begin position="446"/>
        <end position="449"/>
    </location>
    <ligand>
        <name>GTP</name>
        <dbReference type="ChEBI" id="CHEBI:37565"/>
    </ligand>
</feature>
<dbReference type="InterPro" id="IPR013822">
    <property type="entry name" value="Signal_recog_particl_SRP54_hlx"/>
</dbReference>
<dbReference type="OrthoDB" id="9804720at2"/>
<comment type="function">
    <text evidence="10 11">Involved in targeting and insertion of nascent membrane proteins into the cytoplasmic membrane. Acts as a receptor for the complex formed by the signal recognition particle (SRP) and the ribosome-nascent chain (RNC). Interaction with SRP-RNC leads to the transfer of the RNC complex to the Sec translocase for insertion into the membrane, the hydrolysis of GTP by both Ffh and FtsY, and the dissociation of the SRP-FtsY complex into the individual components.</text>
</comment>
<dbReference type="RefSeq" id="WP_068880597.1">
    <property type="nucleotide sequence ID" value="NZ_LNTU01000001.1"/>
</dbReference>
<dbReference type="PANTHER" id="PTHR43134">
    <property type="entry name" value="SIGNAL RECOGNITION PARTICLE RECEPTOR SUBUNIT ALPHA"/>
    <property type="match status" value="1"/>
</dbReference>
<dbReference type="NCBIfam" id="TIGR00064">
    <property type="entry name" value="ftsY"/>
    <property type="match status" value="1"/>
</dbReference>
<evidence type="ECO:0000256" key="12">
    <source>
        <dbReference type="SAM" id="MobiDB-lite"/>
    </source>
</evidence>
<feature type="compositionally biased region" description="Low complexity" evidence="12">
    <location>
        <begin position="29"/>
        <end position="43"/>
    </location>
</feature>
<dbReference type="Pfam" id="PF00448">
    <property type="entry name" value="SRP54"/>
    <property type="match status" value="1"/>
</dbReference>
<dbReference type="GO" id="GO:0051301">
    <property type="term" value="P:cell division"/>
    <property type="evidence" value="ECO:0007669"/>
    <property type="project" value="UniProtKB-KW"/>
</dbReference>
<evidence type="ECO:0000256" key="5">
    <source>
        <dbReference type="ARBA" id="ARBA00022801"/>
    </source>
</evidence>
<dbReference type="CDD" id="cd17874">
    <property type="entry name" value="FtsY"/>
    <property type="match status" value="1"/>
</dbReference>
<dbReference type="InterPro" id="IPR042101">
    <property type="entry name" value="SRP54_N_sf"/>
</dbReference>
<feature type="domain" description="SRP54-type proteins GTP-binding" evidence="13">
    <location>
        <begin position="467"/>
        <end position="480"/>
    </location>
</feature>
<dbReference type="GO" id="GO:0005886">
    <property type="term" value="C:plasma membrane"/>
    <property type="evidence" value="ECO:0007669"/>
    <property type="project" value="UniProtKB-SubCell"/>
</dbReference>
<comment type="caution">
    <text evidence="14">The sequence shown here is derived from an EMBL/GenBank/DDBJ whole genome shotgun (WGS) entry which is preliminary data.</text>
</comment>
<feature type="compositionally biased region" description="Pro residues" evidence="12">
    <location>
        <begin position="155"/>
        <end position="165"/>
    </location>
</feature>
<evidence type="ECO:0000256" key="8">
    <source>
        <dbReference type="ARBA" id="ARBA00023170"/>
    </source>
</evidence>
<evidence type="ECO:0000256" key="2">
    <source>
        <dbReference type="ARBA" id="ARBA00022475"/>
    </source>
</evidence>
<dbReference type="InterPro" id="IPR036225">
    <property type="entry name" value="SRP/SRP_N"/>
</dbReference>
<evidence type="ECO:0000259" key="13">
    <source>
        <dbReference type="PROSITE" id="PS00300"/>
    </source>
</evidence>
<gene>
    <name evidence="11" type="primary">ftsY</name>
    <name evidence="14" type="ORF">ATN84_05955</name>
</gene>
<dbReference type="EC" id="3.6.5.4" evidence="11"/>
<evidence type="ECO:0000256" key="1">
    <source>
        <dbReference type="ARBA" id="ARBA00004515"/>
    </source>
</evidence>
<keyword evidence="6 11" id="KW-0342">GTP-binding</keyword>
<name>A0A135I1E4_9HYPH</name>
<organism evidence="14 15">
    <name type="scientific">Paramesorhizobium deserti</name>
    <dbReference type="NCBI Taxonomy" id="1494590"/>
    <lineage>
        <taxon>Bacteria</taxon>
        <taxon>Pseudomonadati</taxon>
        <taxon>Pseudomonadota</taxon>
        <taxon>Alphaproteobacteria</taxon>
        <taxon>Hyphomicrobiales</taxon>
        <taxon>Phyllobacteriaceae</taxon>
        <taxon>Paramesorhizobium</taxon>
    </lineage>
</organism>
<keyword evidence="8 11" id="KW-0675">Receptor</keyword>
<feature type="compositionally biased region" description="Acidic residues" evidence="12">
    <location>
        <begin position="68"/>
        <end position="78"/>
    </location>
</feature>
<accession>A0A135I1E4</accession>
<evidence type="ECO:0000256" key="10">
    <source>
        <dbReference type="ARBA" id="ARBA00053570"/>
    </source>
</evidence>
<feature type="compositionally biased region" description="Basic and acidic residues" evidence="12">
    <location>
        <begin position="103"/>
        <end position="126"/>
    </location>
</feature>
<feature type="compositionally biased region" description="Low complexity" evidence="12">
    <location>
        <begin position="93"/>
        <end position="102"/>
    </location>
</feature>
<comment type="subcellular location">
    <subcellularLocation>
        <location evidence="1">Cell inner membrane</location>
        <topology evidence="1">Peripheral membrane protein</topology>
        <orientation evidence="1">Cytoplasmic side</orientation>
    </subcellularLocation>
    <subcellularLocation>
        <location evidence="11">Cell membrane</location>
        <topology evidence="11">Peripheral membrane protein</topology>
        <orientation evidence="11">Cytoplasmic side</orientation>
    </subcellularLocation>
    <subcellularLocation>
        <location evidence="11">Cytoplasm</location>
    </subcellularLocation>
</comment>
<proteinExistence type="inferred from homology"/>
<dbReference type="GO" id="GO:0005047">
    <property type="term" value="F:signal recognition particle binding"/>
    <property type="evidence" value="ECO:0007669"/>
    <property type="project" value="TreeGrafter"/>
</dbReference>
<keyword evidence="2 11" id="KW-1003">Cell membrane</keyword>
<keyword evidence="3 11" id="KW-0963">Cytoplasm</keyword>
<dbReference type="SUPFAM" id="SSF52540">
    <property type="entry name" value="P-loop containing nucleoside triphosphate hydrolases"/>
    <property type="match status" value="1"/>
</dbReference>
<dbReference type="Pfam" id="PF02881">
    <property type="entry name" value="SRP54_N"/>
    <property type="match status" value="1"/>
</dbReference>
<dbReference type="InterPro" id="IPR000897">
    <property type="entry name" value="SRP54_GTPase_dom"/>
</dbReference>
<comment type="subunit">
    <text evidence="11">Part of the signal recognition particle protein translocation system, which is composed of SRP and FtsY. SRP is a ribonucleoprotein composed of Ffh and a 4.5S RNA molecule.</text>
</comment>
<dbReference type="PROSITE" id="PS00300">
    <property type="entry name" value="SRP54"/>
    <property type="match status" value="1"/>
</dbReference>
<feature type="binding site" evidence="11">
    <location>
        <begin position="300"/>
        <end position="307"/>
    </location>
    <ligand>
        <name>GTP</name>
        <dbReference type="ChEBI" id="CHEBI:37565"/>
    </ligand>
</feature>
<dbReference type="STRING" id="1494590.ATN84_05955"/>
<dbReference type="HAMAP" id="MF_00920">
    <property type="entry name" value="FtsY"/>
    <property type="match status" value="1"/>
</dbReference>
<dbReference type="PANTHER" id="PTHR43134:SF1">
    <property type="entry name" value="SIGNAL RECOGNITION PARTICLE RECEPTOR SUBUNIT ALPHA"/>
    <property type="match status" value="1"/>
</dbReference>
<dbReference type="SMART" id="SM00382">
    <property type="entry name" value="AAA"/>
    <property type="match status" value="1"/>
</dbReference>
<evidence type="ECO:0000313" key="15">
    <source>
        <dbReference type="Proteomes" id="UP000070107"/>
    </source>
</evidence>
<feature type="compositionally biased region" description="Basic and acidic residues" evidence="12">
    <location>
        <begin position="176"/>
        <end position="193"/>
    </location>
</feature>